<comment type="caution">
    <text evidence="2">The sequence shown here is derived from an EMBL/GenBank/DDBJ whole genome shotgun (WGS) entry which is preliminary data.</text>
</comment>
<organism evidence="2 3">
    <name type="scientific">Streptacidiphilus cavernicola</name>
    <dbReference type="NCBI Taxonomy" id="3342716"/>
    <lineage>
        <taxon>Bacteria</taxon>
        <taxon>Bacillati</taxon>
        <taxon>Actinomycetota</taxon>
        <taxon>Actinomycetes</taxon>
        <taxon>Kitasatosporales</taxon>
        <taxon>Streptomycetaceae</taxon>
        <taxon>Streptacidiphilus</taxon>
    </lineage>
</organism>
<dbReference type="RefSeq" id="WP_380537088.1">
    <property type="nucleotide sequence ID" value="NZ_JBHFAB010000011.1"/>
</dbReference>
<sequence length="1082" mass="117504">MPGHPSPDRIVAVFGRSQGSGYLIGQGLVLTAAHLLGDEPPALAVPGLGKLVSRVIWSRYEDDCDAALLKISRERTERLQPPGWLRFDDLAPRADTFAIGYPHVQRDGSGELDSEQLTGVLKPGTGLLTGRQVLDSLHSPPEPRTDGGSPWAGFSGAAVFHQGRIAGVVRADPVQWRHGRVVLTPASALLDQPDFLLTCAAAGYRIEVATAPSLYPDGFEEKLRDYVVRQSSTLQIIGLSRGGDDAESWPLDAGYLSLELRGSSPGAAADGLAPVAQRAEQALSGQRRILVRGSAGSGKTTLLQWLATAAARRELPGSLADLADCVPLLIRLRAVVRREELPSPEEFLALVAKPLSGHPQAAGWVTAQMAKGRILLLVDGVDEVPEADRVRTRRWLTELMDAYPDVRYVVTTRPSAVREGWLTGAGFTELELLPMNRRDVAAYIAKWHRAAAHGRPDDPRYAHWQEALTTAVVVKQDLGRLATSPLMCSLVCALNRDRNGYLPEGRMELYAAALEMLLVRRDRERGIANPQGLDLTAEQQIQLLQRLAYWLAVNGRAEIGHDRAVRIVDSALPAMPAITGGAEQVLRHLLVRSGLLRAPTAESVDFVHRTFQDYLAAKAAIEDGSLGVLTRNAHDDQWEDVLRMAVGHARPRERAELLRGLLAQAEQDPAHRTRLWLLAAASLEHATELDPTVRQEVTTAATELVPPHDDESAKELATAGPIVLELLPGPDGLDDATARAVVLTATTVAGSRAVPLLRQYTQHPSLGVRDPLAWSWDRFDAQEYGEQVIAALRHGDALRFVAHSRPHLDFLGALGGRSRVQCSGPLTTDDLLRLTPGTTELRLHENPHQLDLGAVLQHSAPAELWISNCTGESSLAPLAESRVEQLYLHWNPRLQHPEALADAPALRTFAAAATPESALPGLRLPAGLRELHISQFEASRPRLVELLGTVTALEFLSFDAQRLPVVWRGPLAGLASLRTVRTIHEHLDDLRHQQPLPQVSELHLLLPDGLGALREVARAYPGIRTLRIEAPGLDGIEAQVRAQLGGLTGCAVEIHRHSGPVVPNIFGIGKSFVPTVTGFSLD</sequence>
<dbReference type="Pfam" id="PF05729">
    <property type="entry name" value="NACHT"/>
    <property type="match status" value="1"/>
</dbReference>
<gene>
    <name evidence="2" type="ORF">ACEZDE_16865</name>
</gene>
<evidence type="ECO:0000313" key="2">
    <source>
        <dbReference type="EMBL" id="MFC1418296.1"/>
    </source>
</evidence>
<dbReference type="InterPro" id="IPR007111">
    <property type="entry name" value="NACHT_NTPase"/>
</dbReference>
<dbReference type="PANTHER" id="PTHR46844:SF1">
    <property type="entry name" value="SLR5058 PROTEIN"/>
    <property type="match status" value="1"/>
</dbReference>
<keyword evidence="3" id="KW-1185">Reference proteome</keyword>
<feature type="domain" description="NACHT" evidence="1">
    <location>
        <begin position="287"/>
        <end position="622"/>
    </location>
</feature>
<name>A0ABV6VXK3_9ACTN</name>
<dbReference type="InterPro" id="IPR027417">
    <property type="entry name" value="P-loop_NTPase"/>
</dbReference>
<dbReference type="EMBL" id="JBHFAB010000011">
    <property type="protein sequence ID" value="MFC1418296.1"/>
    <property type="molecule type" value="Genomic_DNA"/>
</dbReference>
<proteinExistence type="predicted"/>
<protein>
    <submittedName>
        <fullName evidence="2">NACHT domain-containing protein</fullName>
    </submittedName>
</protein>
<dbReference type="InterPro" id="IPR009003">
    <property type="entry name" value="Peptidase_S1_PA"/>
</dbReference>
<dbReference type="Pfam" id="PF13365">
    <property type="entry name" value="Trypsin_2"/>
    <property type="match status" value="1"/>
</dbReference>
<reference evidence="2 3" key="1">
    <citation type="submission" date="2024-09" db="EMBL/GenBank/DDBJ databases">
        <authorList>
            <person name="Lee S.D."/>
        </authorList>
    </citation>
    <scope>NUCLEOTIDE SEQUENCE [LARGE SCALE GENOMIC DNA]</scope>
    <source>
        <strain evidence="2 3">N8-3</strain>
    </source>
</reference>
<dbReference type="SUPFAM" id="SSF50494">
    <property type="entry name" value="Trypsin-like serine proteases"/>
    <property type="match status" value="1"/>
</dbReference>
<dbReference type="SUPFAM" id="SSF52540">
    <property type="entry name" value="P-loop containing nucleoside triphosphate hydrolases"/>
    <property type="match status" value="1"/>
</dbReference>
<evidence type="ECO:0000313" key="3">
    <source>
        <dbReference type="Proteomes" id="UP001592531"/>
    </source>
</evidence>
<dbReference type="PROSITE" id="PS50837">
    <property type="entry name" value="NACHT"/>
    <property type="match status" value="1"/>
</dbReference>
<dbReference type="PANTHER" id="PTHR46844">
    <property type="entry name" value="SLR5058 PROTEIN"/>
    <property type="match status" value="1"/>
</dbReference>
<dbReference type="Gene3D" id="3.40.50.300">
    <property type="entry name" value="P-loop containing nucleotide triphosphate hydrolases"/>
    <property type="match status" value="1"/>
</dbReference>
<dbReference type="Proteomes" id="UP001592531">
    <property type="component" value="Unassembled WGS sequence"/>
</dbReference>
<accession>A0ABV6VXK3</accession>
<evidence type="ECO:0000259" key="1">
    <source>
        <dbReference type="PROSITE" id="PS50837"/>
    </source>
</evidence>